<protein>
    <recommendedName>
        <fullName evidence="1">Polymerase beta nucleotidyltransferase domain-containing protein</fullName>
    </recommendedName>
</protein>
<organism evidence="2 3">
    <name type="scientific">Halomicronema hongdechloris C2206</name>
    <dbReference type="NCBI Taxonomy" id="1641165"/>
    <lineage>
        <taxon>Bacteria</taxon>
        <taxon>Bacillati</taxon>
        <taxon>Cyanobacteriota</taxon>
        <taxon>Cyanophyceae</taxon>
        <taxon>Nodosilineales</taxon>
        <taxon>Nodosilineaceae</taxon>
        <taxon>Halomicronema</taxon>
    </lineage>
</organism>
<dbReference type="AlphaFoldDB" id="A0A1Z3HUW4"/>
<dbReference type="InterPro" id="IPR041633">
    <property type="entry name" value="Polbeta"/>
</dbReference>
<dbReference type="Proteomes" id="UP000191901">
    <property type="component" value="Chromosome"/>
</dbReference>
<dbReference type="Pfam" id="PF18765">
    <property type="entry name" value="Polbeta"/>
    <property type="match status" value="1"/>
</dbReference>
<accession>A0A1Z3HUW4</accession>
<evidence type="ECO:0000313" key="3">
    <source>
        <dbReference type="Proteomes" id="UP000191901"/>
    </source>
</evidence>
<name>A0A1Z3HUW4_9CYAN</name>
<sequence length="164" mass="18556">MDERCTCILDPMMRRVSVFPRHCLPYNASGRNGSACLTDGITVKAIRPENMATYRQTLRLREAEAQQQRQQRWQAAWGVARQGGDILKQEFRAIQVIVFGSLLHPEWFSMTSDIDLAVAGLSAWDHLAAIAQMQDLSDFKVDVIRLETCPPRLRGVIEAEGQEL</sequence>
<dbReference type="SUPFAM" id="SSF81301">
    <property type="entry name" value="Nucleotidyltransferase"/>
    <property type="match status" value="1"/>
</dbReference>
<feature type="domain" description="Polymerase beta nucleotidyltransferase" evidence="1">
    <location>
        <begin position="85"/>
        <end position="163"/>
    </location>
</feature>
<evidence type="ECO:0000313" key="2">
    <source>
        <dbReference type="EMBL" id="ASC74108.1"/>
    </source>
</evidence>
<gene>
    <name evidence="2" type="ORF">XM38_050830</name>
</gene>
<dbReference type="KEGG" id="hhg:XM38_050830"/>
<keyword evidence="3" id="KW-1185">Reference proteome</keyword>
<proteinExistence type="predicted"/>
<dbReference type="CDD" id="cd05403">
    <property type="entry name" value="NT_KNTase_like"/>
    <property type="match status" value="1"/>
</dbReference>
<reference evidence="2 3" key="1">
    <citation type="journal article" date="2016" name="Biochim. Biophys. Acta">
        <title>Characterization of red-shifted phycobilisomes isolated from the chlorophyll f-containing cyanobacterium Halomicronema hongdechloris.</title>
        <authorList>
            <person name="Li Y."/>
            <person name="Lin Y."/>
            <person name="Garvey C.J."/>
            <person name="Birch D."/>
            <person name="Corkery R.W."/>
            <person name="Loughlin P.C."/>
            <person name="Scheer H."/>
            <person name="Willows R.D."/>
            <person name="Chen M."/>
        </authorList>
    </citation>
    <scope>NUCLEOTIDE SEQUENCE [LARGE SCALE GENOMIC DNA]</scope>
    <source>
        <strain evidence="2 3">C2206</strain>
    </source>
</reference>
<dbReference type="EMBL" id="CP021983">
    <property type="protein sequence ID" value="ASC74108.1"/>
    <property type="molecule type" value="Genomic_DNA"/>
</dbReference>
<dbReference type="STRING" id="1641165.XM38_00790"/>
<evidence type="ECO:0000259" key="1">
    <source>
        <dbReference type="Pfam" id="PF18765"/>
    </source>
</evidence>
<dbReference type="Gene3D" id="3.30.460.10">
    <property type="entry name" value="Beta Polymerase, domain 2"/>
    <property type="match status" value="1"/>
</dbReference>
<dbReference type="InterPro" id="IPR043519">
    <property type="entry name" value="NT_sf"/>
</dbReference>